<keyword evidence="2" id="KW-0732">Signal</keyword>
<reference evidence="3 4" key="1">
    <citation type="submission" date="2015-11" db="EMBL/GenBank/DDBJ databases">
        <authorList>
            <person name="Zhang Y."/>
            <person name="Guo Z."/>
        </authorList>
    </citation>
    <scope>NUCLEOTIDE SEQUENCE [LARGE SCALE GENOMIC DNA]</scope>
    <source>
        <strain evidence="3 4">YFY001</strain>
    </source>
</reference>
<protein>
    <submittedName>
        <fullName evidence="3">Heavy metal-binding domain-containing protein</fullName>
    </submittedName>
</protein>
<dbReference type="AlphaFoldDB" id="A0A1L3MJV6"/>
<evidence type="ECO:0000256" key="2">
    <source>
        <dbReference type="SAM" id="SignalP"/>
    </source>
</evidence>
<sequence length="328" mass="34612">MRAPARLGLFGLVLAVVFALAAVTARAVVPEETARVWAQESTTHGGEHASPSDDGTGDADDEHSAHDGAAAPTGLSLEQDGYRLTGVSAPTEVDERGRLELTVTGPDDEPVTDFTVEHEEELHLIVVRSDGQHFRHVHPQRAADGTWSLPWTWEAAGTYRLYADTTPADADEGVTLTSTVDVAGDVTPTASQPTRTASVDGLDVSVEGDLVPGKESRLTLRVERDGEPVTTIEPYLGAAGHLVALREGDLAYLHVHPEGEAPTAAEPGGPEIDFLTTAPTPGRYLLYLDVKVDGQVHTAPLVVDAEGSRPEGSTATPSASHGDTDHDH</sequence>
<dbReference type="Proteomes" id="UP000182938">
    <property type="component" value="Chromosome"/>
</dbReference>
<evidence type="ECO:0000256" key="1">
    <source>
        <dbReference type="SAM" id="MobiDB-lite"/>
    </source>
</evidence>
<name>A0A1L3MJV6_9MICO</name>
<keyword evidence="4" id="KW-1185">Reference proteome</keyword>
<gene>
    <name evidence="3" type="ORF">ASJ30_14585</name>
</gene>
<feature type="chain" id="PRO_5038487410" evidence="2">
    <location>
        <begin position="22"/>
        <end position="328"/>
    </location>
</feature>
<proteinExistence type="predicted"/>
<organism evidence="3 4">
    <name type="scientific">Janibacter indicus</name>
    <dbReference type="NCBI Taxonomy" id="857417"/>
    <lineage>
        <taxon>Bacteria</taxon>
        <taxon>Bacillati</taxon>
        <taxon>Actinomycetota</taxon>
        <taxon>Actinomycetes</taxon>
        <taxon>Micrococcales</taxon>
        <taxon>Intrasporangiaceae</taxon>
        <taxon>Janibacter</taxon>
    </lineage>
</organism>
<evidence type="ECO:0000313" key="3">
    <source>
        <dbReference type="EMBL" id="APH02611.1"/>
    </source>
</evidence>
<feature type="region of interest" description="Disordered" evidence="1">
    <location>
        <begin position="301"/>
        <end position="328"/>
    </location>
</feature>
<dbReference type="KEGG" id="jte:ASJ30_14585"/>
<accession>A0A1L3MJV6</accession>
<feature type="compositionally biased region" description="Polar residues" evidence="1">
    <location>
        <begin position="311"/>
        <end position="321"/>
    </location>
</feature>
<feature type="signal peptide" evidence="2">
    <location>
        <begin position="1"/>
        <end position="21"/>
    </location>
</feature>
<dbReference type="EMBL" id="CP013290">
    <property type="protein sequence ID" value="APH02611.1"/>
    <property type="molecule type" value="Genomic_DNA"/>
</dbReference>
<dbReference type="RefSeq" id="WP_072625749.1">
    <property type="nucleotide sequence ID" value="NZ_CP013290.1"/>
</dbReference>
<feature type="region of interest" description="Disordered" evidence="1">
    <location>
        <begin position="38"/>
        <end position="81"/>
    </location>
</feature>
<evidence type="ECO:0000313" key="4">
    <source>
        <dbReference type="Proteomes" id="UP000182938"/>
    </source>
</evidence>